<organism evidence="1 2">
    <name type="scientific">Microthlaspi erraticum</name>
    <dbReference type="NCBI Taxonomy" id="1685480"/>
    <lineage>
        <taxon>Eukaryota</taxon>
        <taxon>Viridiplantae</taxon>
        <taxon>Streptophyta</taxon>
        <taxon>Embryophyta</taxon>
        <taxon>Tracheophyta</taxon>
        <taxon>Spermatophyta</taxon>
        <taxon>Magnoliopsida</taxon>
        <taxon>eudicotyledons</taxon>
        <taxon>Gunneridae</taxon>
        <taxon>Pentapetalae</taxon>
        <taxon>rosids</taxon>
        <taxon>malvids</taxon>
        <taxon>Brassicales</taxon>
        <taxon>Brassicaceae</taxon>
        <taxon>Coluteocarpeae</taxon>
        <taxon>Microthlaspi</taxon>
    </lineage>
</organism>
<keyword evidence="2" id="KW-1185">Reference proteome</keyword>
<protein>
    <submittedName>
        <fullName evidence="1">Uncharacterized protein</fullName>
    </submittedName>
</protein>
<comment type="caution">
    <text evidence="1">The sequence shown here is derived from an EMBL/GenBank/DDBJ whole genome shotgun (WGS) entry which is preliminary data.</text>
</comment>
<name>A0A6D2I9D8_9BRAS</name>
<dbReference type="AlphaFoldDB" id="A0A6D2I9D8"/>
<reference evidence="1" key="1">
    <citation type="submission" date="2020-01" db="EMBL/GenBank/DDBJ databases">
        <authorList>
            <person name="Mishra B."/>
        </authorList>
    </citation>
    <scope>NUCLEOTIDE SEQUENCE [LARGE SCALE GENOMIC DNA]</scope>
</reference>
<accession>A0A6D2I9D8</accession>
<gene>
    <name evidence="1" type="ORF">MERR_LOCUS13754</name>
</gene>
<proteinExistence type="predicted"/>
<dbReference type="EMBL" id="CACVBM020001051">
    <property type="protein sequence ID" value="CAA7026519.1"/>
    <property type="molecule type" value="Genomic_DNA"/>
</dbReference>
<evidence type="ECO:0000313" key="2">
    <source>
        <dbReference type="Proteomes" id="UP000467841"/>
    </source>
</evidence>
<sequence>MASSKVLSAIEKATRNAIKTLTFGFATSVLMKLEFPKVRVLIAFLVAFSMADKTLELAMKIKRYYKLVEFLFKKIQRCILK</sequence>
<dbReference type="Proteomes" id="UP000467841">
    <property type="component" value="Unassembled WGS sequence"/>
</dbReference>
<evidence type="ECO:0000313" key="1">
    <source>
        <dbReference type="EMBL" id="CAA7026519.1"/>
    </source>
</evidence>